<dbReference type="Proteomes" id="UP001283361">
    <property type="component" value="Unassembled WGS sequence"/>
</dbReference>
<proteinExistence type="predicted"/>
<evidence type="ECO:0000313" key="2">
    <source>
        <dbReference type="Proteomes" id="UP001283361"/>
    </source>
</evidence>
<dbReference type="AlphaFoldDB" id="A0AAE1DZV0"/>
<dbReference type="EMBL" id="JAWDGP010001733">
    <property type="protein sequence ID" value="KAK3788837.1"/>
    <property type="molecule type" value="Genomic_DNA"/>
</dbReference>
<comment type="caution">
    <text evidence="1">The sequence shown here is derived from an EMBL/GenBank/DDBJ whole genome shotgun (WGS) entry which is preliminary data.</text>
</comment>
<evidence type="ECO:0000313" key="1">
    <source>
        <dbReference type="EMBL" id="KAK3788837.1"/>
    </source>
</evidence>
<keyword evidence="2" id="KW-1185">Reference proteome</keyword>
<accession>A0AAE1DZV0</accession>
<organism evidence="1 2">
    <name type="scientific">Elysia crispata</name>
    <name type="common">lettuce slug</name>
    <dbReference type="NCBI Taxonomy" id="231223"/>
    <lineage>
        <taxon>Eukaryota</taxon>
        <taxon>Metazoa</taxon>
        <taxon>Spiralia</taxon>
        <taxon>Lophotrochozoa</taxon>
        <taxon>Mollusca</taxon>
        <taxon>Gastropoda</taxon>
        <taxon>Heterobranchia</taxon>
        <taxon>Euthyneura</taxon>
        <taxon>Panpulmonata</taxon>
        <taxon>Sacoglossa</taxon>
        <taxon>Placobranchoidea</taxon>
        <taxon>Plakobranchidae</taxon>
        <taxon>Elysia</taxon>
    </lineage>
</organism>
<name>A0AAE1DZV0_9GAST</name>
<gene>
    <name evidence="1" type="ORF">RRG08_060099</name>
</gene>
<sequence>MSSSGVVVNYSKNIAASPALGSTQPLLQPSHNTDNNYMYSTATLPVRPVLLRANLPAATGVERTPKIPGMSCQCQHVLFTRAGGVWTSPGHFRFFFFYFVFRPQPDTKGQTRLGAAGSSRESHGECS</sequence>
<reference evidence="1" key="1">
    <citation type="journal article" date="2023" name="G3 (Bethesda)">
        <title>A reference genome for the long-term kleptoplast-retaining sea slug Elysia crispata morphotype clarki.</title>
        <authorList>
            <person name="Eastman K.E."/>
            <person name="Pendleton A.L."/>
            <person name="Shaikh M.A."/>
            <person name="Suttiyut T."/>
            <person name="Ogas R."/>
            <person name="Tomko P."/>
            <person name="Gavelis G."/>
            <person name="Widhalm J.R."/>
            <person name="Wisecaver J.H."/>
        </authorList>
    </citation>
    <scope>NUCLEOTIDE SEQUENCE</scope>
    <source>
        <strain evidence="1">ECLA1</strain>
    </source>
</reference>
<protein>
    <submittedName>
        <fullName evidence="1">Uncharacterized protein</fullName>
    </submittedName>
</protein>